<comment type="caution">
    <text evidence="19">The sequence shown here is derived from an EMBL/GenBank/DDBJ whole genome shotgun (WGS) entry which is preliminary data.</text>
</comment>
<keyword evidence="20" id="KW-1185">Reference proteome</keyword>
<evidence type="ECO:0000259" key="18">
    <source>
        <dbReference type="PROSITE" id="PS51371"/>
    </source>
</evidence>
<dbReference type="InterPro" id="IPR046342">
    <property type="entry name" value="CBS_dom_sf"/>
</dbReference>
<name>A0A9X2GAH5_9ACTN</name>
<evidence type="ECO:0000256" key="17">
    <source>
        <dbReference type="PROSITE-ProRule" id="PRU00703"/>
    </source>
</evidence>
<comment type="subcellular location">
    <subcellularLocation>
        <location evidence="1 14">Cell membrane</location>
        <topology evidence="1 14">Multi-pass membrane protein</topology>
    </subcellularLocation>
</comment>
<evidence type="ECO:0000256" key="15">
    <source>
        <dbReference type="PIRSR" id="PIRSR006404-1"/>
    </source>
</evidence>
<feature type="binding site" evidence="16">
    <location>
        <position position="74"/>
    </location>
    <ligand>
        <name>Zn(2+)</name>
        <dbReference type="ChEBI" id="CHEBI:29105"/>
        <note>catalytic</note>
    </ligand>
</feature>
<dbReference type="Gene3D" id="3.10.580.10">
    <property type="entry name" value="CBS-domain"/>
    <property type="match status" value="1"/>
</dbReference>
<evidence type="ECO:0000256" key="2">
    <source>
        <dbReference type="ARBA" id="ARBA00007931"/>
    </source>
</evidence>
<feature type="transmembrane region" description="Helical" evidence="14">
    <location>
        <begin position="150"/>
        <end position="170"/>
    </location>
</feature>
<dbReference type="PIRSF" id="PIRSF006404">
    <property type="entry name" value="UCP006404_Pept_M50_CBS"/>
    <property type="match status" value="1"/>
</dbReference>
<keyword evidence="8 14" id="KW-0378">Hydrolase</keyword>
<keyword evidence="7" id="KW-0677">Repeat</keyword>
<evidence type="ECO:0000256" key="11">
    <source>
        <dbReference type="ARBA" id="ARBA00023049"/>
    </source>
</evidence>
<feature type="binding site" evidence="16">
    <location>
        <position position="78"/>
    </location>
    <ligand>
        <name>Zn(2+)</name>
        <dbReference type="ChEBI" id="CHEBI:29105"/>
        <note>catalytic</note>
    </ligand>
</feature>
<keyword evidence="13 14" id="KW-0472">Membrane</keyword>
<evidence type="ECO:0000313" key="20">
    <source>
        <dbReference type="Proteomes" id="UP001139648"/>
    </source>
</evidence>
<feature type="transmembrane region" description="Helical" evidence="14">
    <location>
        <begin position="21"/>
        <end position="42"/>
    </location>
</feature>
<dbReference type="EMBL" id="JAMZEB010000002">
    <property type="protein sequence ID" value="MCP2355412.1"/>
    <property type="molecule type" value="Genomic_DNA"/>
</dbReference>
<dbReference type="Pfam" id="PF00571">
    <property type="entry name" value="CBS"/>
    <property type="match status" value="1"/>
</dbReference>
<dbReference type="CDD" id="cd06164">
    <property type="entry name" value="S2P-M50_SpoIVFB_CBS"/>
    <property type="match status" value="1"/>
</dbReference>
<dbReference type="PANTHER" id="PTHR39188:SF3">
    <property type="entry name" value="STAGE IV SPORULATION PROTEIN FB"/>
    <property type="match status" value="1"/>
</dbReference>
<comment type="cofactor">
    <cofactor evidence="14 16">
        <name>Zn(2+)</name>
        <dbReference type="ChEBI" id="CHEBI:29105"/>
    </cofactor>
    <text evidence="14 16">Binds 1 zinc ion per subunit.</text>
</comment>
<comment type="similarity">
    <text evidence="2 14">Belongs to the peptidase M50B family.</text>
</comment>
<evidence type="ECO:0000256" key="14">
    <source>
        <dbReference type="PIRNR" id="PIRNR006404"/>
    </source>
</evidence>
<feature type="domain" description="CBS" evidence="18">
    <location>
        <begin position="260"/>
        <end position="319"/>
    </location>
</feature>
<feature type="active site" evidence="15">
    <location>
        <position position="75"/>
    </location>
</feature>
<keyword evidence="12 17" id="KW-0129">CBS domain</keyword>
<feature type="transmembrane region" description="Helical" evidence="14">
    <location>
        <begin position="114"/>
        <end position="138"/>
    </location>
</feature>
<organism evidence="19 20">
    <name type="scientific">Nonomuraea thailandensis</name>
    <dbReference type="NCBI Taxonomy" id="1188745"/>
    <lineage>
        <taxon>Bacteria</taxon>
        <taxon>Bacillati</taxon>
        <taxon>Actinomycetota</taxon>
        <taxon>Actinomycetes</taxon>
        <taxon>Streptosporangiales</taxon>
        <taxon>Streptosporangiaceae</taxon>
        <taxon>Nonomuraea</taxon>
    </lineage>
</organism>
<keyword evidence="9 14" id="KW-0862">Zinc</keyword>
<keyword evidence="3 14" id="KW-1003">Cell membrane</keyword>
<evidence type="ECO:0000256" key="9">
    <source>
        <dbReference type="ARBA" id="ARBA00022833"/>
    </source>
</evidence>
<keyword evidence="10 14" id="KW-1133">Transmembrane helix</keyword>
<evidence type="ECO:0000256" key="7">
    <source>
        <dbReference type="ARBA" id="ARBA00022737"/>
    </source>
</evidence>
<keyword evidence="11 14" id="KW-0482">Metalloprotease</keyword>
<feature type="transmembrane region" description="Helical" evidence="14">
    <location>
        <begin position="191"/>
        <end position="213"/>
    </location>
</feature>
<feature type="transmembrane region" description="Helical" evidence="14">
    <location>
        <begin position="54"/>
        <end position="73"/>
    </location>
</feature>
<evidence type="ECO:0000256" key="5">
    <source>
        <dbReference type="ARBA" id="ARBA00022692"/>
    </source>
</evidence>
<evidence type="ECO:0000256" key="10">
    <source>
        <dbReference type="ARBA" id="ARBA00022989"/>
    </source>
</evidence>
<keyword evidence="6 14" id="KW-0479">Metal-binding</keyword>
<dbReference type="AlphaFoldDB" id="A0A9X2GAH5"/>
<dbReference type="InterPro" id="IPR008915">
    <property type="entry name" value="Peptidase_M50"/>
</dbReference>
<feature type="binding site" evidence="16">
    <location>
        <position position="171"/>
    </location>
    <ligand>
        <name>Zn(2+)</name>
        <dbReference type="ChEBI" id="CHEBI:29105"/>
        <note>catalytic</note>
    </ligand>
</feature>
<dbReference type="GO" id="GO:0046872">
    <property type="term" value="F:metal ion binding"/>
    <property type="evidence" value="ECO:0007669"/>
    <property type="project" value="UniProtKB-UniRule"/>
</dbReference>
<keyword evidence="4 14" id="KW-0645">Protease</keyword>
<accession>A0A9X2GAH5</accession>
<gene>
    <name evidence="19" type="ORF">HD597_002432</name>
</gene>
<evidence type="ECO:0000256" key="13">
    <source>
        <dbReference type="ARBA" id="ARBA00023136"/>
    </source>
</evidence>
<dbReference type="InterPro" id="IPR000644">
    <property type="entry name" value="CBS_dom"/>
</dbReference>
<dbReference type="GO" id="GO:0008237">
    <property type="term" value="F:metallopeptidase activity"/>
    <property type="evidence" value="ECO:0007669"/>
    <property type="project" value="UniProtKB-UniRule"/>
</dbReference>
<evidence type="ECO:0000256" key="6">
    <source>
        <dbReference type="ARBA" id="ARBA00022723"/>
    </source>
</evidence>
<evidence type="ECO:0000256" key="1">
    <source>
        <dbReference type="ARBA" id="ARBA00004651"/>
    </source>
</evidence>
<evidence type="ECO:0000256" key="16">
    <source>
        <dbReference type="PIRSR" id="PIRSR006404-2"/>
    </source>
</evidence>
<evidence type="ECO:0000256" key="12">
    <source>
        <dbReference type="ARBA" id="ARBA00023122"/>
    </source>
</evidence>
<feature type="transmembrane region" description="Helical" evidence="14">
    <location>
        <begin position="225"/>
        <end position="243"/>
    </location>
</feature>
<evidence type="ECO:0000256" key="4">
    <source>
        <dbReference type="ARBA" id="ARBA00022670"/>
    </source>
</evidence>
<sequence length="378" mass="40629">MSEQSPRQESSGIRMGKPFGIPVYVSWTWFLVAAFITVMFGPQMRQMLPQLDDFAAYGVAFLFAVLLYVSVLLHELAHSVLAKAYGLPVRRITLYLLGGVSEIEKEPPTPGKEFMVAAAGPALSLGLAGIGLVADVYLINDGGILEVLTWQLWFANLIVGVFNLLPGLPLDGGRMLRAGVWKVTRNPGSGTVVAAWGGRVLAVLLVAFPIVSMLSSGRELDFTNVIWPLVLASFIWMGASQSLRVAKIRARIPQVNARALARRAIPVTAETPLSEALRQATEQRAGALVVVDHDGRPLAIVSEAAVQATPEHRRPWVNVGSLAKSLEPQMVLAAGLTGEPLIDAMREAPGSEYLLVEDGGEIYGVLSTADVNRVFTGV</sequence>
<dbReference type="GO" id="GO:0005886">
    <property type="term" value="C:plasma membrane"/>
    <property type="evidence" value="ECO:0007669"/>
    <property type="project" value="UniProtKB-SubCell"/>
</dbReference>
<dbReference type="GO" id="GO:0006508">
    <property type="term" value="P:proteolysis"/>
    <property type="evidence" value="ECO:0007669"/>
    <property type="project" value="UniProtKB-KW"/>
</dbReference>
<dbReference type="PANTHER" id="PTHR39188">
    <property type="entry name" value="MEMBRANE-ASSOCIATED ZINC METALLOPROTEASE M50B"/>
    <property type="match status" value="1"/>
</dbReference>
<dbReference type="InterPro" id="IPR016483">
    <property type="entry name" value="UCP006404_Pept_M50_CBS"/>
</dbReference>
<dbReference type="SMART" id="SM00116">
    <property type="entry name" value="CBS"/>
    <property type="match status" value="2"/>
</dbReference>
<evidence type="ECO:0000256" key="8">
    <source>
        <dbReference type="ARBA" id="ARBA00022801"/>
    </source>
</evidence>
<dbReference type="RefSeq" id="WP_253742087.1">
    <property type="nucleotide sequence ID" value="NZ_BAABKA010000036.1"/>
</dbReference>
<dbReference type="Proteomes" id="UP001139648">
    <property type="component" value="Unassembled WGS sequence"/>
</dbReference>
<proteinExistence type="inferred from homology"/>
<protein>
    <recommendedName>
        <fullName evidence="14">Zinc metalloprotease</fullName>
    </recommendedName>
</protein>
<reference evidence="19" key="1">
    <citation type="submission" date="2022-06" db="EMBL/GenBank/DDBJ databases">
        <title>Sequencing the genomes of 1000 actinobacteria strains.</title>
        <authorList>
            <person name="Klenk H.-P."/>
        </authorList>
    </citation>
    <scope>NUCLEOTIDE SEQUENCE</scope>
    <source>
        <strain evidence="19">DSM 46694</strain>
    </source>
</reference>
<dbReference type="SUPFAM" id="SSF54631">
    <property type="entry name" value="CBS-domain pair"/>
    <property type="match status" value="1"/>
</dbReference>
<evidence type="ECO:0000256" key="3">
    <source>
        <dbReference type="ARBA" id="ARBA00022475"/>
    </source>
</evidence>
<dbReference type="PROSITE" id="PS51371">
    <property type="entry name" value="CBS"/>
    <property type="match status" value="1"/>
</dbReference>
<keyword evidence="5 14" id="KW-0812">Transmembrane</keyword>
<dbReference type="Pfam" id="PF02163">
    <property type="entry name" value="Peptidase_M50"/>
    <property type="match status" value="2"/>
</dbReference>
<evidence type="ECO:0000313" key="19">
    <source>
        <dbReference type="EMBL" id="MCP2355412.1"/>
    </source>
</evidence>